<dbReference type="EMBL" id="CP001687">
    <property type="protein sequence ID" value="ACV11911.1"/>
    <property type="molecule type" value="Genomic_DNA"/>
</dbReference>
<evidence type="ECO:0000313" key="3">
    <source>
        <dbReference type="Proteomes" id="UP000002071"/>
    </source>
</evidence>
<keyword evidence="1" id="KW-0812">Transmembrane</keyword>
<feature type="transmembrane region" description="Helical" evidence="1">
    <location>
        <begin position="271"/>
        <end position="294"/>
    </location>
</feature>
<evidence type="ECO:0000256" key="1">
    <source>
        <dbReference type="SAM" id="Phobius"/>
    </source>
</evidence>
<dbReference type="KEGG" id="hut:Huta_1739"/>
<reference evidence="2 3" key="1">
    <citation type="journal article" date="2009" name="Stand. Genomic Sci.">
        <title>Complete genome sequence of Halorhabdus utahensis type strain (AX-2).</title>
        <authorList>
            <person name="Anderson I."/>
            <person name="Tindall B.J."/>
            <person name="Pomrenke H."/>
            <person name="Goker M."/>
            <person name="Lapidus A."/>
            <person name="Nolan M."/>
            <person name="Copeland A."/>
            <person name="Glavina Del Rio T."/>
            <person name="Chen F."/>
            <person name="Tice H."/>
            <person name="Cheng J.F."/>
            <person name="Lucas S."/>
            <person name="Chertkov O."/>
            <person name="Bruce D."/>
            <person name="Brettin T."/>
            <person name="Detter J.C."/>
            <person name="Han C."/>
            <person name="Goodwin L."/>
            <person name="Land M."/>
            <person name="Hauser L."/>
            <person name="Chang Y.J."/>
            <person name="Jeffries C.D."/>
            <person name="Pitluck S."/>
            <person name="Pati A."/>
            <person name="Mavromatis K."/>
            <person name="Ivanova N."/>
            <person name="Ovchinnikova G."/>
            <person name="Chen A."/>
            <person name="Palaniappan K."/>
            <person name="Chain P."/>
            <person name="Rohde M."/>
            <person name="Bristow J."/>
            <person name="Eisen J.A."/>
            <person name="Markowitz V."/>
            <person name="Hugenholtz P."/>
            <person name="Kyrpides N.C."/>
            <person name="Klenk H.P."/>
        </authorList>
    </citation>
    <scope>NUCLEOTIDE SEQUENCE [LARGE SCALE GENOMIC DNA]</scope>
    <source>
        <strain evidence="3">DSM 12940 / JCM 11049 / AX-2</strain>
    </source>
</reference>
<dbReference type="AlphaFoldDB" id="C7NRH5"/>
<feature type="transmembrane region" description="Helical" evidence="1">
    <location>
        <begin position="107"/>
        <end position="128"/>
    </location>
</feature>
<feature type="transmembrane region" description="Helical" evidence="1">
    <location>
        <begin position="173"/>
        <end position="194"/>
    </location>
</feature>
<accession>C7NRH5</accession>
<gene>
    <name evidence="2" type="ordered locus">Huta_1739</name>
</gene>
<dbReference type="eggNOG" id="arCOG03920">
    <property type="taxonomic scope" value="Archaea"/>
</dbReference>
<feature type="transmembrane region" description="Helical" evidence="1">
    <location>
        <begin position="300"/>
        <end position="320"/>
    </location>
</feature>
<name>C7NRH5_HALUD</name>
<dbReference type="Pfam" id="PF20108">
    <property type="entry name" value="DUF6498"/>
    <property type="match status" value="1"/>
</dbReference>
<evidence type="ECO:0000313" key="2">
    <source>
        <dbReference type="EMBL" id="ACV11911.1"/>
    </source>
</evidence>
<feature type="transmembrane region" description="Helical" evidence="1">
    <location>
        <begin position="135"/>
        <end position="153"/>
    </location>
</feature>
<keyword evidence="1" id="KW-0472">Membrane</keyword>
<keyword evidence="3" id="KW-1185">Reference proteome</keyword>
<feature type="transmembrane region" description="Helical" evidence="1">
    <location>
        <begin position="20"/>
        <end position="38"/>
    </location>
</feature>
<organism evidence="2 3">
    <name type="scientific">Halorhabdus utahensis (strain DSM 12940 / JCM 11049 / AX-2)</name>
    <dbReference type="NCBI Taxonomy" id="519442"/>
    <lineage>
        <taxon>Archaea</taxon>
        <taxon>Methanobacteriati</taxon>
        <taxon>Methanobacteriota</taxon>
        <taxon>Stenosarchaea group</taxon>
        <taxon>Halobacteria</taxon>
        <taxon>Halobacteriales</taxon>
        <taxon>Haloarculaceae</taxon>
        <taxon>Halorhabdus</taxon>
    </lineage>
</organism>
<protein>
    <submittedName>
        <fullName evidence="2">Uncharacterized protein</fullName>
    </submittedName>
</protein>
<dbReference type="InterPro" id="IPR045466">
    <property type="entry name" value="DUF6498"/>
</dbReference>
<dbReference type="Proteomes" id="UP000002071">
    <property type="component" value="Chromosome"/>
</dbReference>
<dbReference type="HOGENOM" id="CLU_032880_0_0_2"/>
<proteinExistence type="predicted"/>
<sequence>MCVLPSTTDPLPAPAWLRDLPVVVGNLVPIVGVIFFGWSPTALLLVYQAELAAICVWTVIKIPFAHKRPNNAIDDRFRLLGPLQEKRGAVGSLGPFPPVYPRNVPTLVFAVVITPVVVGLAFVAFALTRPTVTEADAAAFLLGGAAVFLTRGIDTYREYFRGNDYLTHSPRSLLLVPFKYLFVVGLLFMAFLGLESTVETTAILDPARSVLALAVGKLAYDVRASRLERDDDRRGLFSRLYGSKRTEIEPEPVETPDVEPRLRTSMGRTATVVDALLHGLAYLAGSIGFVTALIVGFGVLASSVGFVLVGLGLGGFFVALRATTRYFRYGTLEYHCYDDVLVAYDRLLEESQAKVENYAVTDITLSNGLIDRLLGTESLEFNVYSTDDTTMELFVPSPETVDTDDDANESVPMTVPHLQEPRSITDTLGLSWHLDDSAGE</sequence>
<keyword evidence="1" id="KW-1133">Transmembrane helix</keyword>
<feature type="transmembrane region" description="Helical" evidence="1">
    <location>
        <begin position="45"/>
        <end position="64"/>
    </location>
</feature>